<comment type="similarity">
    <text evidence="3">Belongs to the COMM domain-containing protein 6 family.</text>
</comment>
<dbReference type="PANTHER" id="PTHR16231">
    <property type="entry name" value="COMM DOMAIN-CONTAINING PROTEIN 4-8 FAMILY MEMBER"/>
    <property type="match status" value="1"/>
</dbReference>
<evidence type="ECO:0000256" key="2">
    <source>
        <dbReference type="ARBA" id="ARBA00093393"/>
    </source>
</evidence>
<evidence type="ECO:0000313" key="6">
    <source>
        <dbReference type="Proteomes" id="UP000887568"/>
    </source>
</evidence>
<name>A0A913ZXW9_PATMI</name>
<evidence type="ECO:0000313" key="5">
    <source>
        <dbReference type="EnsemblMetazoa" id="XP_038056334.1"/>
    </source>
</evidence>
<keyword evidence="6" id="KW-1185">Reference proteome</keyword>
<dbReference type="AlphaFoldDB" id="A0A913ZXW9"/>
<reference evidence="5" key="1">
    <citation type="submission" date="2022-11" db="UniProtKB">
        <authorList>
            <consortium name="EnsemblMetazoa"/>
        </authorList>
    </citation>
    <scope>IDENTIFICATION</scope>
</reference>
<organism evidence="5 6">
    <name type="scientific">Patiria miniata</name>
    <name type="common">Bat star</name>
    <name type="synonym">Asterina miniata</name>
    <dbReference type="NCBI Taxonomy" id="46514"/>
    <lineage>
        <taxon>Eukaryota</taxon>
        <taxon>Metazoa</taxon>
        <taxon>Echinodermata</taxon>
        <taxon>Eleutherozoa</taxon>
        <taxon>Asterozoa</taxon>
        <taxon>Asteroidea</taxon>
        <taxon>Valvatacea</taxon>
        <taxon>Valvatida</taxon>
        <taxon>Asterinidae</taxon>
        <taxon>Patiria</taxon>
    </lineage>
</organism>
<evidence type="ECO:0000259" key="4">
    <source>
        <dbReference type="PROSITE" id="PS51269"/>
    </source>
</evidence>
<evidence type="ECO:0000256" key="1">
    <source>
        <dbReference type="ARBA" id="ARBA00039908"/>
    </source>
</evidence>
<dbReference type="PROSITE" id="PS51269">
    <property type="entry name" value="COMM"/>
    <property type="match status" value="1"/>
</dbReference>
<dbReference type="RefSeq" id="XP_038056334.1">
    <property type="nucleotide sequence ID" value="XM_038200406.1"/>
</dbReference>
<dbReference type="Pfam" id="PF21672">
    <property type="entry name" value="COMM_HN"/>
    <property type="match status" value="1"/>
</dbReference>
<accession>A0A913ZXW9</accession>
<dbReference type="Proteomes" id="UP000887568">
    <property type="component" value="Unplaced"/>
</dbReference>
<dbReference type="OMA" id="TISQFQN"/>
<dbReference type="Pfam" id="PF07258">
    <property type="entry name" value="COMM_domain"/>
    <property type="match status" value="1"/>
</dbReference>
<dbReference type="InterPro" id="IPR017920">
    <property type="entry name" value="COMM"/>
</dbReference>
<dbReference type="GO" id="GO:0051059">
    <property type="term" value="F:NF-kappaB binding"/>
    <property type="evidence" value="ECO:0007669"/>
    <property type="project" value="TreeGrafter"/>
</dbReference>
<dbReference type="OrthoDB" id="10251827at2759"/>
<comment type="function">
    <text evidence="2">Scaffold protein in the commander complex that is essential for endosomal recycling of transmembrane cargos; the commander complex is composed of the CCC subcomplex and the retriever subcomplex. May modulate activity of cullin-RING E3 ubiquitin ligase (CRL) complexes. Down-regulates activation of NF-kappa-B. Inhibits TNF-induced NFKB1 activation.</text>
</comment>
<proteinExistence type="inferred from homology"/>
<dbReference type="InterPro" id="IPR047155">
    <property type="entry name" value="COMMD4/6/7/8"/>
</dbReference>
<dbReference type="EnsemblMetazoa" id="XM_038200406.1">
    <property type="protein sequence ID" value="XP_038056334.1"/>
    <property type="gene ID" value="LOC119728249"/>
</dbReference>
<dbReference type="GeneID" id="119728249"/>
<evidence type="ECO:0000256" key="3">
    <source>
        <dbReference type="ARBA" id="ARBA00093468"/>
    </source>
</evidence>
<sequence>MGHAVLQTIPEGFTSAVEILNLFPKDLLAELCHEVIAFLQFSKGLVSATQYLDKLHDVDVQSSEQAVQGAINALTFLFRSAARAKVLPDDLVKELRQSLVWSDSCIDVIKEVWTEKGKSVCSAQGVNQLLSVGQLVDMQWKLGVAMTSDVCRSLNSTFVMMSLKVADPSGQVTTKSLEMTVAEFKNFSKQIREMAAMLEMI</sequence>
<dbReference type="PANTHER" id="PTHR16231:SF5">
    <property type="entry name" value="COMM DOMAIN-CONTAINING PROTEIN 6"/>
    <property type="match status" value="1"/>
</dbReference>
<feature type="domain" description="COMM" evidence="4">
    <location>
        <begin position="134"/>
        <end position="201"/>
    </location>
</feature>
<protein>
    <recommendedName>
        <fullName evidence="1">COMM domain-containing protein 6</fullName>
    </recommendedName>
</protein>